<keyword evidence="11" id="KW-1185">Reference proteome</keyword>
<evidence type="ECO:0000313" key="11">
    <source>
        <dbReference type="Proteomes" id="UP000317648"/>
    </source>
</evidence>
<dbReference type="GO" id="GO:0005525">
    <property type="term" value="F:GTP binding"/>
    <property type="evidence" value="ECO:0007669"/>
    <property type="project" value="UniProtKB-UniRule"/>
</dbReference>
<dbReference type="CDD" id="cd02503">
    <property type="entry name" value="MobA"/>
    <property type="match status" value="1"/>
</dbReference>
<evidence type="ECO:0000256" key="2">
    <source>
        <dbReference type="ARBA" id="ARBA00022679"/>
    </source>
</evidence>
<comment type="catalytic activity">
    <reaction evidence="8">
        <text>Mo-molybdopterin + GTP + H(+) = Mo-molybdopterin guanine dinucleotide + diphosphate</text>
        <dbReference type="Rhea" id="RHEA:34243"/>
        <dbReference type="ChEBI" id="CHEBI:15378"/>
        <dbReference type="ChEBI" id="CHEBI:33019"/>
        <dbReference type="ChEBI" id="CHEBI:37565"/>
        <dbReference type="ChEBI" id="CHEBI:71302"/>
        <dbReference type="ChEBI" id="CHEBI:71310"/>
        <dbReference type="EC" id="2.7.7.77"/>
    </reaction>
</comment>
<dbReference type="SUPFAM" id="SSF53448">
    <property type="entry name" value="Nucleotide-diphospho-sugar transferases"/>
    <property type="match status" value="1"/>
</dbReference>
<dbReference type="GO" id="GO:0046872">
    <property type="term" value="F:metal ion binding"/>
    <property type="evidence" value="ECO:0007669"/>
    <property type="project" value="UniProtKB-KW"/>
</dbReference>
<keyword evidence="1 8" id="KW-0963">Cytoplasm</keyword>
<gene>
    <name evidence="8" type="primary">mobA</name>
    <name evidence="10" type="ORF">Pla8534_34540</name>
</gene>
<dbReference type="GO" id="GO:0006777">
    <property type="term" value="P:Mo-molybdopterin cofactor biosynthetic process"/>
    <property type="evidence" value="ECO:0007669"/>
    <property type="project" value="UniProtKB-KW"/>
</dbReference>
<dbReference type="KEGG" id="lcre:Pla8534_34540"/>
<keyword evidence="5 8" id="KW-0460">Magnesium</keyword>
<organism evidence="10 11">
    <name type="scientific">Lignipirellula cremea</name>
    <dbReference type="NCBI Taxonomy" id="2528010"/>
    <lineage>
        <taxon>Bacteria</taxon>
        <taxon>Pseudomonadati</taxon>
        <taxon>Planctomycetota</taxon>
        <taxon>Planctomycetia</taxon>
        <taxon>Pirellulales</taxon>
        <taxon>Pirellulaceae</taxon>
        <taxon>Lignipirellula</taxon>
    </lineage>
</organism>
<dbReference type="Pfam" id="PF12804">
    <property type="entry name" value="NTP_transf_3"/>
    <property type="match status" value="1"/>
</dbReference>
<evidence type="ECO:0000256" key="8">
    <source>
        <dbReference type="HAMAP-Rule" id="MF_00316"/>
    </source>
</evidence>
<dbReference type="RefSeq" id="WP_145054350.1">
    <property type="nucleotide sequence ID" value="NZ_CP036433.1"/>
</dbReference>
<dbReference type="InterPro" id="IPR029044">
    <property type="entry name" value="Nucleotide-diphossugar_trans"/>
</dbReference>
<dbReference type="InterPro" id="IPR025877">
    <property type="entry name" value="MobA-like_NTP_Trfase"/>
</dbReference>
<comment type="function">
    <text evidence="8">Transfers a GMP moiety from GTP to Mo-molybdopterin (Mo-MPT) cofactor (Moco or molybdenum cofactor) to form Mo-molybdopterin guanine dinucleotide (Mo-MGD) cofactor.</text>
</comment>
<keyword evidence="6 8" id="KW-0342">GTP-binding</keyword>
<evidence type="ECO:0000256" key="5">
    <source>
        <dbReference type="ARBA" id="ARBA00022842"/>
    </source>
</evidence>
<evidence type="ECO:0000256" key="4">
    <source>
        <dbReference type="ARBA" id="ARBA00022741"/>
    </source>
</evidence>
<dbReference type="OrthoDB" id="9788394at2"/>
<evidence type="ECO:0000313" key="10">
    <source>
        <dbReference type="EMBL" id="QDU95638.1"/>
    </source>
</evidence>
<comment type="domain">
    <text evidence="8">The N-terminal domain determines nucleotide recognition and specific binding, while the C-terminal domain determines the specific binding to the target protein.</text>
</comment>
<evidence type="ECO:0000256" key="1">
    <source>
        <dbReference type="ARBA" id="ARBA00022490"/>
    </source>
</evidence>
<dbReference type="EMBL" id="CP036433">
    <property type="protein sequence ID" value="QDU95638.1"/>
    <property type="molecule type" value="Genomic_DNA"/>
</dbReference>
<dbReference type="Gene3D" id="3.90.550.10">
    <property type="entry name" value="Spore Coat Polysaccharide Biosynthesis Protein SpsA, Chain A"/>
    <property type="match status" value="1"/>
</dbReference>
<keyword evidence="3 8" id="KW-0479">Metal-binding</keyword>
<comment type="caution">
    <text evidence="8">Lacks conserved residue(s) required for the propagation of feature annotation.</text>
</comment>
<dbReference type="AlphaFoldDB" id="A0A518DUY4"/>
<dbReference type="GO" id="GO:0005737">
    <property type="term" value="C:cytoplasm"/>
    <property type="evidence" value="ECO:0007669"/>
    <property type="project" value="UniProtKB-SubCell"/>
</dbReference>
<dbReference type="GO" id="GO:0061603">
    <property type="term" value="F:molybdenum cofactor guanylyltransferase activity"/>
    <property type="evidence" value="ECO:0007669"/>
    <property type="project" value="UniProtKB-EC"/>
</dbReference>
<dbReference type="PANTHER" id="PTHR19136:SF81">
    <property type="entry name" value="MOLYBDENUM COFACTOR GUANYLYLTRANSFERASE"/>
    <property type="match status" value="1"/>
</dbReference>
<feature type="binding site" evidence="8">
    <location>
        <begin position="9"/>
        <end position="11"/>
    </location>
    <ligand>
        <name>GTP</name>
        <dbReference type="ChEBI" id="CHEBI:37565"/>
    </ligand>
</feature>
<evidence type="ECO:0000256" key="7">
    <source>
        <dbReference type="ARBA" id="ARBA00023150"/>
    </source>
</evidence>
<evidence type="ECO:0000256" key="6">
    <source>
        <dbReference type="ARBA" id="ARBA00023134"/>
    </source>
</evidence>
<evidence type="ECO:0000259" key="9">
    <source>
        <dbReference type="Pfam" id="PF12804"/>
    </source>
</evidence>
<feature type="binding site" evidence="8">
    <location>
        <position position="21"/>
    </location>
    <ligand>
        <name>GTP</name>
        <dbReference type="ChEBI" id="CHEBI:37565"/>
    </ligand>
</feature>
<evidence type="ECO:0000256" key="3">
    <source>
        <dbReference type="ARBA" id="ARBA00022723"/>
    </source>
</evidence>
<comment type="similarity">
    <text evidence="8">Belongs to the MobA family.</text>
</comment>
<feature type="binding site" evidence="8">
    <location>
        <position position="110"/>
    </location>
    <ligand>
        <name>GTP</name>
        <dbReference type="ChEBI" id="CHEBI:37565"/>
    </ligand>
</feature>
<sequence>MIPIAGIVLCGGHSRRMGLSKASLPFGPETMLARTVRILSTVASPIVVVAAAEEDENAEAGSAVPADKTSVRDRIQVQDARPDQGPLEGLLAGLRALTPATQAVYVTSCDAPLLVPSLVVALVERLLAVDSTVDAVVPCDAAGYPQPLAAVYRPRVLLAVERLLAADIRRPMALLEAIRTLRMPAEEVRPFDPDLASLLNCNTPADYRLALQRAGLAIDPAIARLLPEAGQPPDSPPGISDFS</sequence>
<proteinExistence type="inferred from homology"/>
<dbReference type="HAMAP" id="MF_00316">
    <property type="entry name" value="MobA"/>
    <property type="match status" value="1"/>
</dbReference>
<dbReference type="InterPro" id="IPR013482">
    <property type="entry name" value="Molybde_CF_guanTrfase"/>
</dbReference>
<dbReference type="EC" id="2.7.7.77" evidence="8"/>
<comment type="cofactor">
    <cofactor evidence="8">
        <name>Mg(2+)</name>
        <dbReference type="ChEBI" id="CHEBI:18420"/>
    </cofactor>
</comment>
<keyword evidence="7 8" id="KW-0501">Molybdenum cofactor biosynthesis</keyword>
<feature type="domain" description="MobA-like NTP transferase" evidence="9">
    <location>
        <begin position="6"/>
        <end position="170"/>
    </location>
</feature>
<dbReference type="Proteomes" id="UP000317648">
    <property type="component" value="Chromosome"/>
</dbReference>
<keyword evidence="2 8" id="KW-0808">Transferase</keyword>
<feature type="binding site" evidence="8">
    <location>
        <position position="67"/>
    </location>
    <ligand>
        <name>GTP</name>
        <dbReference type="ChEBI" id="CHEBI:37565"/>
    </ligand>
</feature>
<comment type="subcellular location">
    <subcellularLocation>
        <location evidence="8">Cytoplasm</location>
    </subcellularLocation>
</comment>
<protein>
    <recommendedName>
        <fullName evidence="8">Probable molybdenum cofactor guanylyltransferase</fullName>
        <shortName evidence="8">MoCo guanylyltransferase</shortName>
        <ecNumber evidence="8">2.7.7.77</ecNumber>
    </recommendedName>
    <alternativeName>
        <fullName evidence="8">GTP:molybdopterin guanylyltransferase</fullName>
    </alternativeName>
    <alternativeName>
        <fullName evidence="8">Mo-MPT guanylyltransferase</fullName>
    </alternativeName>
    <alternativeName>
        <fullName evidence="8">Molybdopterin guanylyltransferase</fullName>
    </alternativeName>
    <alternativeName>
        <fullName evidence="8">Molybdopterin-guanine dinucleotide synthase</fullName>
        <shortName evidence="8">MGD synthase</shortName>
    </alternativeName>
</protein>
<reference evidence="10 11" key="1">
    <citation type="submission" date="2019-02" db="EMBL/GenBank/DDBJ databases">
        <title>Deep-cultivation of Planctomycetes and their phenomic and genomic characterization uncovers novel biology.</title>
        <authorList>
            <person name="Wiegand S."/>
            <person name="Jogler M."/>
            <person name="Boedeker C."/>
            <person name="Pinto D."/>
            <person name="Vollmers J."/>
            <person name="Rivas-Marin E."/>
            <person name="Kohn T."/>
            <person name="Peeters S.H."/>
            <person name="Heuer A."/>
            <person name="Rast P."/>
            <person name="Oberbeckmann S."/>
            <person name="Bunk B."/>
            <person name="Jeske O."/>
            <person name="Meyerdierks A."/>
            <person name="Storesund J.E."/>
            <person name="Kallscheuer N."/>
            <person name="Luecker S."/>
            <person name="Lage O.M."/>
            <person name="Pohl T."/>
            <person name="Merkel B.J."/>
            <person name="Hornburger P."/>
            <person name="Mueller R.-W."/>
            <person name="Bruemmer F."/>
            <person name="Labrenz M."/>
            <person name="Spormann A.M."/>
            <person name="Op den Camp H."/>
            <person name="Overmann J."/>
            <person name="Amann R."/>
            <person name="Jetten M.S.M."/>
            <person name="Mascher T."/>
            <person name="Medema M.H."/>
            <person name="Devos D.P."/>
            <person name="Kaster A.-K."/>
            <person name="Ovreas L."/>
            <person name="Rohde M."/>
            <person name="Galperin M.Y."/>
            <person name="Jogler C."/>
        </authorList>
    </citation>
    <scope>NUCLEOTIDE SEQUENCE [LARGE SCALE GENOMIC DNA]</scope>
    <source>
        <strain evidence="10 11">Pla85_3_4</strain>
    </source>
</reference>
<dbReference type="PANTHER" id="PTHR19136">
    <property type="entry name" value="MOLYBDENUM COFACTOR GUANYLYLTRANSFERASE"/>
    <property type="match status" value="1"/>
</dbReference>
<feature type="binding site" evidence="8">
    <location>
        <position position="110"/>
    </location>
    <ligand>
        <name>Mg(2+)</name>
        <dbReference type="ChEBI" id="CHEBI:18420"/>
    </ligand>
</feature>
<keyword evidence="4 8" id="KW-0547">Nucleotide-binding</keyword>
<accession>A0A518DUY4</accession>
<name>A0A518DUY4_9BACT</name>